<comment type="caution">
    <text evidence="1">The sequence shown here is derived from an EMBL/GenBank/DDBJ whole genome shotgun (WGS) entry which is preliminary data.</text>
</comment>
<protein>
    <submittedName>
        <fullName evidence="1">Uncharacterized protein</fullName>
    </submittedName>
</protein>
<dbReference type="Proteomes" id="UP000018720">
    <property type="component" value="Unassembled WGS sequence"/>
</dbReference>
<name>A0ABN0H6K3_9LEPT</name>
<evidence type="ECO:0000313" key="1">
    <source>
        <dbReference type="EMBL" id="EJZ41271.1"/>
    </source>
</evidence>
<reference evidence="1 2" key="1">
    <citation type="submission" date="2012-08" db="EMBL/GenBank/DDBJ databases">
        <authorList>
            <person name="Harkins D.M."/>
            <person name="Durkin A.S."/>
            <person name="Selengut J.D."/>
            <person name="Sanka R."/>
            <person name="DePew J."/>
            <person name="Purushe J."/>
            <person name="Matthias M.A."/>
            <person name="Vinetz J.M."/>
            <person name="Sutton G.G."/>
            <person name="Nelson W.C."/>
            <person name="Fouts D.E."/>
        </authorList>
    </citation>
    <scope>NUCLEOTIDE SEQUENCE [LARGE SCALE GENOMIC DNA]</scope>
    <source>
        <strain evidence="1 2">MMD4847</strain>
    </source>
</reference>
<accession>A0ABN0H6K3</accession>
<dbReference type="EMBL" id="AHOM02000010">
    <property type="protein sequence ID" value="EJZ41271.1"/>
    <property type="molecule type" value="Genomic_DNA"/>
</dbReference>
<gene>
    <name evidence="1" type="ORF">LEP1GSC178_1492</name>
</gene>
<keyword evidence="2" id="KW-1185">Reference proteome</keyword>
<evidence type="ECO:0000313" key="2">
    <source>
        <dbReference type="Proteomes" id="UP000018720"/>
    </source>
</evidence>
<sequence length="41" mass="4489">MDKSPLLLSIGILVSLSSDERRVTENGESCLNDSGMDMNFN</sequence>
<proteinExistence type="predicted"/>
<organism evidence="1 2">
    <name type="scientific">Leptospira licerasiae str. MMD4847</name>
    <dbReference type="NCBI Taxonomy" id="1049971"/>
    <lineage>
        <taxon>Bacteria</taxon>
        <taxon>Pseudomonadati</taxon>
        <taxon>Spirochaetota</taxon>
        <taxon>Spirochaetia</taxon>
        <taxon>Leptospirales</taxon>
        <taxon>Leptospiraceae</taxon>
        <taxon>Leptospira</taxon>
    </lineage>
</organism>